<sequence length="45" mass="4541">MPPSTRDPGSSTVTKPVEVSSLTRPPSTSTGGPSVEDPSFLPPGC</sequence>
<accession>A0A7R9FFB6</accession>
<name>A0A7R9FFB6_9NEOP</name>
<evidence type="ECO:0000256" key="1">
    <source>
        <dbReference type="SAM" id="MobiDB-lite"/>
    </source>
</evidence>
<dbReference type="AlphaFoldDB" id="A0A7R9FFB6"/>
<reference evidence="2" key="1">
    <citation type="submission" date="2020-11" db="EMBL/GenBank/DDBJ databases">
        <authorList>
            <person name="Tran Van P."/>
        </authorList>
    </citation>
    <scope>NUCLEOTIDE SEQUENCE</scope>
</reference>
<protein>
    <submittedName>
        <fullName evidence="2">Uncharacterized protein</fullName>
    </submittedName>
</protein>
<feature type="compositionally biased region" description="Polar residues" evidence="1">
    <location>
        <begin position="7"/>
        <end position="32"/>
    </location>
</feature>
<gene>
    <name evidence="2" type="ORF">TBIB3V08_LOCUS13923</name>
</gene>
<proteinExistence type="predicted"/>
<feature type="region of interest" description="Disordered" evidence="1">
    <location>
        <begin position="1"/>
        <end position="45"/>
    </location>
</feature>
<dbReference type="EMBL" id="OD603491">
    <property type="protein sequence ID" value="CAD7451655.1"/>
    <property type="molecule type" value="Genomic_DNA"/>
</dbReference>
<evidence type="ECO:0000313" key="2">
    <source>
        <dbReference type="EMBL" id="CAD7451655.1"/>
    </source>
</evidence>
<organism evidence="2">
    <name type="scientific">Timema bartmani</name>
    <dbReference type="NCBI Taxonomy" id="61472"/>
    <lineage>
        <taxon>Eukaryota</taxon>
        <taxon>Metazoa</taxon>
        <taxon>Ecdysozoa</taxon>
        <taxon>Arthropoda</taxon>
        <taxon>Hexapoda</taxon>
        <taxon>Insecta</taxon>
        <taxon>Pterygota</taxon>
        <taxon>Neoptera</taxon>
        <taxon>Polyneoptera</taxon>
        <taxon>Phasmatodea</taxon>
        <taxon>Timematodea</taxon>
        <taxon>Timematoidea</taxon>
        <taxon>Timematidae</taxon>
        <taxon>Timema</taxon>
    </lineage>
</organism>